<evidence type="ECO:0000313" key="7">
    <source>
        <dbReference type="Proteomes" id="UP000306544"/>
    </source>
</evidence>
<organism evidence="6 7">
    <name type="scientific">Nesterenkonia sphaerica</name>
    <dbReference type="NCBI Taxonomy" id="1804988"/>
    <lineage>
        <taxon>Bacteria</taxon>
        <taxon>Bacillati</taxon>
        <taxon>Actinomycetota</taxon>
        <taxon>Actinomycetes</taxon>
        <taxon>Micrococcales</taxon>
        <taxon>Micrococcaceae</taxon>
        <taxon>Nesterenkonia</taxon>
    </lineage>
</organism>
<comment type="subcellular location">
    <subcellularLocation>
        <location evidence="1">Membrane</location>
        <topology evidence="1">Multi-pass membrane protein</topology>
    </subcellularLocation>
</comment>
<dbReference type="InterPro" id="IPR009003">
    <property type="entry name" value="Peptidase_S1_PA"/>
</dbReference>
<dbReference type="GO" id="GO:0006508">
    <property type="term" value="P:proteolysis"/>
    <property type="evidence" value="ECO:0007669"/>
    <property type="project" value="UniProtKB-KW"/>
</dbReference>
<keyword evidence="6" id="KW-0645">Protease</keyword>
<evidence type="ECO:0000256" key="4">
    <source>
        <dbReference type="ARBA" id="ARBA00023136"/>
    </source>
</evidence>
<dbReference type="SUPFAM" id="SSF50494">
    <property type="entry name" value="Trypsin-like serine proteases"/>
    <property type="match status" value="1"/>
</dbReference>
<dbReference type="NCBIfam" id="NF033740">
    <property type="entry name" value="MarP_fam_protase"/>
    <property type="match status" value="1"/>
</dbReference>
<protein>
    <submittedName>
        <fullName evidence="6">MarP family serine protease</fullName>
    </submittedName>
</protein>
<dbReference type="GO" id="GO:0016020">
    <property type="term" value="C:membrane"/>
    <property type="evidence" value="ECO:0007669"/>
    <property type="project" value="UniProtKB-SubCell"/>
</dbReference>
<dbReference type="EMBL" id="VAWA01000016">
    <property type="protein sequence ID" value="TLP73104.1"/>
    <property type="molecule type" value="Genomic_DNA"/>
</dbReference>
<dbReference type="GO" id="GO:0004252">
    <property type="term" value="F:serine-type endopeptidase activity"/>
    <property type="evidence" value="ECO:0007669"/>
    <property type="project" value="InterPro"/>
</dbReference>
<dbReference type="Gene3D" id="2.40.10.10">
    <property type="entry name" value="Trypsin-like serine proteases"/>
    <property type="match status" value="2"/>
</dbReference>
<dbReference type="OrthoDB" id="9766361at2"/>
<evidence type="ECO:0000313" key="6">
    <source>
        <dbReference type="EMBL" id="TLP73104.1"/>
    </source>
</evidence>
<keyword evidence="6" id="KW-0378">Hydrolase</keyword>
<evidence type="ECO:0000256" key="3">
    <source>
        <dbReference type="ARBA" id="ARBA00022989"/>
    </source>
</evidence>
<dbReference type="InterPro" id="IPR001940">
    <property type="entry name" value="Peptidase_S1C"/>
</dbReference>
<reference evidence="6 7" key="1">
    <citation type="submission" date="2019-05" db="EMBL/GenBank/DDBJ databases">
        <title>Nesterenkonia sp. GY239, isolated from the Southern Atlantic Ocean.</title>
        <authorList>
            <person name="Zhang G."/>
        </authorList>
    </citation>
    <scope>NUCLEOTIDE SEQUENCE [LARGE SCALE GENOMIC DNA]</scope>
    <source>
        <strain evidence="6 7">GY239</strain>
    </source>
</reference>
<gene>
    <name evidence="6" type="ORF">FEF27_10855</name>
</gene>
<dbReference type="PANTHER" id="PTHR22939:SF129">
    <property type="entry name" value="SERINE PROTEASE HTRA2, MITOCHONDRIAL"/>
    <property type="match status" value="1"/>
</dbReference>
<accession>A0A5R9A4J0</accession>
<feature type="transmembrane region" description="Helical" evidence="5">
    <location>
        <begin position="62"/>
        <end position="84"/>
    </location>
</feature>
<dbReference type="InterPro" id="IPR047680">
    <property type="entry name" value="MarP-like"/>
</dbReference>
<sequence length="393" mass="40400">MIVTLLDIILVFVVLLFVLAGFARGVWATVGGAAGFLIGATAAFFAIPLVASWVPDSPWREVAVIGSVLVLIVAGHALGTAAGAEVQRLFRSPTLRTVSALVGAVVNFAVAFVVISALSISVHAMGFPQVNHQMKQSAVLQGINAAMPDQVESLFADLRSTVKASDIPELAQLLVPMAEDPPENGELTEAASATVQSVARITGVAQQCGQSQFGSGVAISPHRVVTNAHVVGGVSEPSVEMPDGQIATARVVHFDPGKDLALLAVDTLEAPPAEVGEAMAPNAHGFVMGYPSGGPFTAGPAVVQAREVSQVNNIYGASPTEMEIYQLNADVRRGNSGGPLVNQDGTVAGIVFARALEGDSVGFAVTADAAGEVLTDPEAFTETVSTGQCVDRS</sequence>
<dbReference type="GO" id="GO:0009403">
    <property type="term" value="P:toxin biosynthetic process"/>
    <property type="evidence" value="ECO:0007669"/>
    <property type="project" value="InterPro"/>
</dbReference>
<dbReference type="PRINTS" id="PR00834">
    <property type="entry name" value="PROTEASES2C"/>
</dbReference>
<dbReference type="Proteomes" id="UP000306544">
    <property type="component" value="Unassembled WGS sequence"/>
</dbReference>
<comment type="caution">
    <text evidence="6">The sequence shown here is derived from an EMBL/GenBank/DDBJ whole genome shotgun (WGS) entry which is preliminary data.</text>
</comment>
<evidence type="ECO:0000256" key="1">
    <source>
        <dbReference type="ARBA" id="ARBA00004141"/>
    </source>
</evidence>
<dbReference type="Pfam" id="PF13365">
    <property type="entry name" value="Trypsin_2"/>
    <property type="match status" value="1"/>
</dbReference>
<name>A0A5R9A4J0_9MICC</name>
<keyword evidence="7" id="KW-1185">Reference proteome</keyword>
<proteinExistence type="predicted"/>
<keyword evidence="2 5" id="KW-0812">Transmembrane</keyword>
<evidence type="ECO:0000256" key="5">
    <source>
        <dbReference type="SAM" id="Phobius"/>
    </source>
</evidence>
<evidence type="ECO:0000256" key="2">
    <source>
        <dbReference type="ARBA" id="ARBA00022692"/>
    </source>
</evidence>
<feature type="transmembrane region" description="Helical" evidence="5">
    <location>
        <begin position="33"/>
        <end position="55"/>
    </location>
</feature>
<keyword evidence="4 5" id="KW-0472">Membrane</keyword>
<dbReference type="InterPro" id="IPR043504">
    <property type="entry name" value="Peptidase_S1_PA_chymotrypsin"/>
</dbReference>
<dbReference type="InterPro" id="IPR003825">
    <property type="entry name" value="Colicin-V_CvpA"/>
</dbReference>
<dbReference type="AlphaFoldDB" id="A0A5R9A4J0"/>
<keyword evidence="3 5" id="KW-1133">Transmembrane helix</keyword>
<dbReference type="PANTHER" id="PTHR22939">
    <property type="entry name" value="SERINE PROTEASE FAMILY S1C HTRA-RELATED"/>
    <property type="match status" value="1"/>
</dbReference>
<dbReference type="Pfam" id="PF02674">
    <property type="entry name" value="Colicin_V"/>
    <property type="match status" value="1"/>
</dbReference>
<feature type="transmembrane region" description="Helical" evidence="5">
    <location>
        <begin position="104"/>
        <end position="127"/>
    </location>
</feature>